<sequence length="100" mass="11266">MKKPFVYALAAAVYIVLIVSVINIIISFLPQEDGNGALVPMMMMLSLFVLSAAVMGFIFLSEPFRLYMEDRKQEGVAFFVRIVGFFACFVVLFLVLLFLL</sequence>
<feature type="transmembrane region" description="Helical" evidence="1">
    <location>
        <begin position="41"/>
        <end position="64"/>
    </location>
</feature>
<protein>
    <submittedName>
        <fullName evidence="2">Uncharacterized protein</fullName>
    </submittedName>
</protein>
<accession>A0A1F6TN53</accession>
<evidence type="ECO:0000256" key="1">
    <source>
        <dbReference type="SAM" id="Phobius"/>
    </source>
</evidence>
<organism evidence="2 3">
    <name type="scientific">Candidatus Nomurabacteria bacterium GWB1_40_6</name>
    <dbReference type="NCBI Taxonomy" id="1801727"/>
    <lineage>
        <taxon>Bacteria</taxon>
        <taxon>Candidatus Nomuraibacteriota</taxon>
    </lineage>
</organism>
<proteinExistence type="predicted"/>
<reference evidence="2 3" key="1">
    <citation type="journal article" date="2016" name="Nat. Commun.">
        <title>Thousands of microbial genomes shed light on interconnected biogeochemical processes in an aquifer system.</title>
        <authorList>
            <person name="Anantharaman K."/>
            <person name="Brown C.T."/>
            <person name="Hug L.A."/>
            <person name="Sharon I."/>
            <person name="Castelle C.J."/>
            <person name="Probst A.J."/>
            <person name="Thomas B.C."/>
            <person name="Singh A."/>
            <person name="Wilkins M.J."/>
            <person name="Karaoz U."/>
            <person name="Brodie E.L."/>
            <person name="Williams K.H."/>
            <person name="Hubbard S.S."/>
            <person name="Banfield J.F."/>
        </authorList>
    </citation>
    <scope>NUCLEOTIDE SEQUENCE [LARGE SCALE GENOMIC DNA]</scope>
</reference>
<keyword evidence="1" id="KW-0812">Transmembrane</keyword>
<gene>
    <name evidence="2" type="ORF">A2121_02885</name>
</gene>
<evidence type="ECO:0000313" key="3">
    <source>
        <dbReference type="Proteomes" id="UP000176484"/>
    </source>
</evidence>
<evidence type="ECO:0000313" key="2">
    <source>
        <dbReference type="EMBL" id="OGI46567.1"/>
    </source>
</evidence>
<keyword evidence="1" id="KW-0472">Membrane</keyword>
<feature type="transmembrane region" description="Helical" evidence="1">
    <location>
        <begin position="76"/>
        <end position="99"/>
    </location>
</feature>
<name>A0A1F6TN53_9BACT</name>
<dbReference type="AlphaFoldDB" id="A0A1F6TN53"/>
<dbReference type="EMBL" id="MFTD01000017">
    <property type="protein sequence ID" value="OGI46567.1"/>
    <property type="molecule type" value="Genomic_DNA"/>
</dbReference>
<keyword evidence="1" id="KW-1133">Transmembrane helix</keyword>
<dbReference type="Proteomes" id="UP000176484">
    <property type="component" value="Unassembled WGS sequence"/>
</dbReference>
<feature type="transmembrane region" description="Helical" evidence="1">
    <location>
        <begin position="7"/>
        <end position="29"/>
    </location>
</feature>
<comment type="caution">
    <text evidence="2">The sequence shown here is derived from an EMBL/GenBank/DDBJ whole genome shotgun (WGS) entry which is preliminary data.</text>
</comment>